<feature type="domain" description="CBM20" evidence="1">
    <location>
        <begin position="19"/>
        <end position="110"/>
    </location>
</feature>
<dbReference type="InterPro" id="IPR013783">
    <property type="entry name" value="Ig-like_fold"/>
</dbReference>
<dbReference type="RefSeq" id="WP_303301908.1">
    <property type="nucleotide sequence ID" value="NZ_BAABDA010000050.1"/>
</dbReference>
<protein>
    <submittedName>
        <fullName evidence="2">Alpha/beta hydrolase-fold protein</fullName>
    </submittedName>
</protein>
<dbReference type="SUPFAM" id="SSF53474">
    <property type="entry name" value="alpha/beta-Hydrolases"/>
    <property type="match status" value="1"/>
</dbReference>
<dbReference type="InterPro" id="IPR013784">
    <property type="entry name" value="Carb-bd-like_fold"/>
</dbReference>
<comment type="caution">
    <text evidence="2">The sequence shown here is derived from an EMBL/GenBank/DDBJ whole genome shotgun (WGS) entry which is preliminary data.</text>
</comment>
<sequence>MKNLYFLILVFVMYTSYGQNIITITCSVPKNTDDVYIVGNQESLGNWNPKKVKMTKISDFKRAITLELQFPAEFKFTRGSWESVGVIKKFQDDPNLKIDSYNENNFSYKIKNWADWMASETTCTSYQIKKINSHFLEEERILKIYVPEENDLKYKFPVFYLTDGDVGLHFDLALQFIKQLERFNIIPKSILVGISQKNRGNELDVFYSENGERFKNYIFEEVVPFINNNYSTTGFNSIIGHSDGATFNHILMTQNESPFRGYINISENLFNNQLEVLENKIKKNQDKPSYVFIASGEYDSIDRIASGKKLDTLFNQISNEKIKHQHNIYKADHNDLFIKSLLDGIQFVFSDYQHLGYDENKLKTLALSKINAIDFWDNHTKAIKEIYGINLEMNIYDYYFIKNIAVFAKDKKMYEDVVKHFNRDKKDDFHYYTTKAQEFERMDLNDEALHYWLQNIEEKRAINHIFYYRRPYELMINKLNKPIEAINFLEKSKKTFPEGTFYINYYIAKAAVANNIKKRKAKENLEYCIKNFKENRYFTLEDVQNLMEKLK</sequence>
<keyword evidence="3" id="KW-1185">Reference proteome</keyword>
<evidence type="ECO:0000313" key="2">
    <source>
        <dbReference type="EMBL" id="MDO5974779.1"/>
    </source>
</evidence>
<dbReference type="InterPro" id="IPR002044">
    <property type="entry name" value="CBM20"/>
</dbReference>
<proteinExistence type="predicted"/>
<dbReference type="InterPro" id="IPR000801">
    <property type="entry name" value="Esterase-like"/>
</dbReference>
<accession>A0ABT8WNM7</accession>
<dbReference type="Gene3D" id="3.40.50.1820">
    <property type="entry name" value="alpha/beta hydrolase"/>
    <property type="match status" value="1"/>
</dbReference>
<gene>
    <name evidence="2" type="ORF">Q4Q40_11340</name>
</gene>
<dbReference type="SUPFAM" id="SSF49452">
    <property type="entry name" value="Starch-binding domain-like"/>
    <property type="match status" value="1"/>
</dbReference>
<keyword evidence="2" id="KW-0378">Hydrolase</keyword>
<name>A0ABT8WNM7_9FLAO</name>
<evidence type="ECO:0000259" key="1">
    <source>
        <dbReference type="SMART" id="SM01065"/>
    </source>
</evidence>
<dbReference type="SMART" id="SM01065">
    <property type="entry name" value="CBM_2"/>
    <property type="match status" value="1"/>
</dbReference>
<dbReference type="Proteomes" id="UP001176806">
    <property type="component" value="Unassembled WGS sequence"/>
</dbReference>
<dbReference type="Gene3D" id="2.60.40.10">
    <property type="entry name" value="Immunoglobulins"/>
    <property type="match status" value="1"/>
</dbReference>
<dbReference type="Pfam" id="PF00686">
    <property type="entry name" value="CBM_20"/>
    <property type="match status" value="1"/>
</dbReference>
<organism evidence="2 3">
    <name type="scientific">Flavivirga jejuensis</name>
    <dbReference type="NCBI Taxonomy" id="870487"/>
    <lineage>
        <taxon>Bacteria</taxon>
        <taxon>Pseudomonadati</taxon>
        <taxon>Bacteroidota</taxon>
        <taxon>Flavobacteriia</taxon>
        <taxon>Flavobacteriales</taxon>
        <taxon>Flavobacteriaceae</taxon>
        <taxon>Flavivirga</taxon>
    </lineage>
</organism>
<dbReference type="GO" id="GO:0016787">
    <property type="term" value="F:hydrolase activity"/>
    <property type="evidence" value="ECO:0007669"/>
    <property type="project" value="UniProtKB-KW"/>
</dbReference>
<evidence type="ECO:0000313" key="3">
    <source>
        <dbReference type="Proteomes" id="UP001176806"/>
    </source>
</evidence>
<reference evidence="2" key="1">
    <citation type="submission" date="2023-07" db="EMBL/GenBank/DDBJ databases">
        <title>Two novel species in the genus Flavivirga.</title>
        <authorList>
            <person name="Kwon K."/>
        </authorList>
    </citation>
    <scope>NUCLEOTIDE SEQUENCE</scope>
    <source>
        <strain evidence="2">KACC 14158</strain>
    </source>
</reference>
<dbReference type="Pfam" id="PF00756">
    <property type="entry name" value="Esterase"/>
    <property type="match status" value="1"/>
</dbReference>
<dbReference type="EMBL" id="JAUOEL010000003">
    <property type="protein sequence ID" value="MDO5974779.1"/>
    <property type="molecule type" value="Genomic_DNA"/>
</dbReference>
<dbReference type="InterPro" id="IPR029058">
    <property type="entry name" value="AB_hydrolase_fold"/>
</dbReference>